<dbReference type="SUPFAM" id="SSF51011">
    <property type="entry name" value="Glycosyl hydrolase domain"/>
    <property type="match status" value="1"/>
</dbReference>
<dbReference type="GO" id="GO:0005975">
    <property type="term" value="P:carbohydrate metabolic process"/>
    <property type="evidence" value="ECO:0007669"/>
    <property type="project" value="InterPro"/>
</dbReference>
<dbReference type="PANTHER" id="PTHR43447">
    <property type="entry name" value="ALPHA-AMYLASE"/>
    <property type="match status" value="1"/>
</dbReference>
<protein>
    <recommendedName>
        <fullName evidence="3">alpha-amylase</fullName>
        <ecNumber evidence="3">3.2.1.1</ecNumber>
    </recommendedName>
</protein>
<comment type="similarity">
    <text evidence="2">Belongs to the glycosyl hydrolase 13 family.</text>
</comment>
<evidence type="ECO:0000256" key="1">
    <source>
        <dbReference type="ARBA" id="ARBA00000548"/>
    </source>
</evidence>
<organism evidence="5 6">
    <name type="scientific">Cryptotermes secundus</name>
    <dbReference type="NCBI Taxonomy" id="105785"/>
    <lineage>
        <taxon>Eukaryota</taxon>
        <taxon>Metazoa</taxon>
        <taxon>Ecdysozoa</taxon>
        <taxon>Arthropoda</taxon>
        <taxon>Hexapoda</taxon>
        <taxon>Insecta</taxon>
        <taxon>Pterygota</taxon>
        <taxon>Neoptera</taxon>
        <taxon>Polyneoptera</taxon>
        <taxon>Dictyoptera</taxon>
        <taxon>Blattodea</taxon>
        <taxon>Blattoidea</taxon>
        <taxon>Termitoidae</taxon>
        <taxon>Kalotermitidae</taxon>
        <taxon>Cryptotermitinae</taxon>
        <taxon>Cryptotermes</taxon>
    </lineage>
</organism>
<accession>A0A2J7Q073</accession>
<evidence type="ECO:0000256" key="3">
    <source>
        <dbReference type="ARBA" id="ARBA00012595"/>
    </source>
</evidence>
<dbReference type="EMBL" id="NEVH01020023">
    <property type="protein sequence ID" value="PNF21982.1"/>
    <property type="molecule type" value="Genomic_DNA"/>
</dbReference>
<dbReference type="Gene3D" id="2.60.40.1180">
    <property type="entry name" value="Golgi alpha-mannosidase II"/>
    <property type="match status" value="1"/>
</dbReference>
<reference evidence="5 6" key="1">
    <citation type="submission" date="2017-12" db="EMBL/GenBank/DDBJ databases">
        <title>Hemimetabolous genomes reveal molecular basis of termite eusociality.</title>
        <authorList>
            <person name="Harrison M.C."/>
            <person name="Jongepier E."/>
            <person name="Robertson H.M."/>
            <person name="Arning N."/>
            <person name="Bitard-Feildel T."/>
            <person name="Chao H."/>
            <person name="Childers C.P."/>
            <person name="Dinh H."/>
            <person name="Doddapaneni H."/>
            <person name="Dugan S."/>
            <person name="Gowin J."/>
            <person name="Greiner C."/>
            <person name="Han Y."/>
            <person name="Hu H."/>
            <person name="Hughes D.S.T."/>
            <person name="Huylmans A.-K."/>
            <person name="Kemena C."/>
            <person name="Kremer L.P.M."/>
            <person name="Lee S.L."/>
            <person name="Lopez-Ezquerra A."/>
            <person name="Mallet L."/>
            <person name="Monroy-Kuhn J.M."/>
            <person name="Moser A."/>
            <person name="Murali S.C."/>
            <person name="Muzny D.M."/>
            <person name="Otani S."/>
            <person name="Piulachs M.-D."/>
            <person name="Poelchau M."/>
            <person name="Qu J."/>
            <person name="Schaub F."/>
            <person name="Wada-Katsumata A."/>
            <person name="Worley K.C."/>
            <person name="Xie Q."/>
            <person name="Ylla G."/>
            <person name="Poulsen M."/>
            <person name="Gibbs R.A."/>
            <person name="Schal C."/>
            <person name="Richards S."/>
            <person name="Belles X."/>
            <person name="Korb J."/>
            <person name="Bornberg-Bauer E."/>
        </authorList>
    </citation>
    <scope>NUCLEOTIDE SEQUENCE [LARGE SCALE GENOMIC DNA]</scope>
    <source>
        <tissue evidence="5">Whole body</tissue>
    </source>
</reference>
<dbReference type="InParanoid" id="A0A2J7Q073"/>
<dbReference type="Pfam" id="PF02806">
    <property type="entry name" value="Alpha-amylase_C"/>
    <property type="match status" value="1"/>
</dbReference>
<feature type="domain" description="Alpha-amylase C-terminal" evidence="4">
    <location>
        <begin position="223"/>
        <end position="312"/>
    </location>
</feature>
<dbReference type="Proteomes" id="UP000235965">
    <property type="component" value="Unassembled WGS sequence"/>
</dbReference>
<dbReference type="InterPro" id="IPR006048">
    <property type="entry name" value="A-amylase/branching_C"/>
</dbReference>
<comment type="caution">
    <text evidence="5">The sequence shown here is derived from an EMBL/GenBank/DDBJ whole genome shotgun (WGS) entry which is preliminary data.</text>
</comment>
<keyword evidence="6" id="KW-1185">Reference proteome</keyword>
<proteinExistence type="inferred from homology"/>
<evidence type="ECO:0000256" key="2">
    <source>
        <dbReference type="ARBA" id="ARBA00008061"/>
    </source>
</evidence>
<dbReference type="SMART" id="SM00632">
    <property type="entry name" value="Aamy_C"/>
    <property type="match status" value="1"/>
</dbReference>
<dbReference type="Gene3D" id="3.20.20.80">
    <property type="entry name" value="Glycosidases"/>
    <property type="match status" value="1"/>
</dbReference>
<dbReference type="OrthoDB" id="550577at2759"/>
<name>A0A2J7Q073_9NEOP</name>
<dbReference type="AlphaFoldDB" id="A0A2J7Q073"/>
<dbReference type="GO" id="GO:0043169">
    <property type="term" value="F:cation binding"/>
    <property type="evidence" value="ECO:0007669"/>
    <property type="project" value="InterPro"/>
</dbReference>
<dbReference type="GO" id="GO:0004556">
    <property type="term" value="F:alpha-amylase activity"/>
    <property type="evidence" value="ECO:0007669"/>
    <property type="project" value="UniProtKB-EC"/>
</dbReference>
<dbReference type="InterPro" id="IPR031319">
    <property type="entry name" value="A-amylase_C"/>
</dbReference>
<evidence type="ECO:0000313" key="6">
    <source>
        <dbReference type="Proteomes" id="UP000235965"/>
    </source>
</evidence>
<dbReference type="EC" id="3.2.1.1" evidence="3"/>
<dbReference type="InterPro" id="IPR013780">
    <property type="entry name" value="Glyco_hydro_b"/>
</dbReference>
<comment type="catalytic activity">
    <reaction evidence="1">
        <text>Endohydrolysis of (1-&gt;4)-alpha-D-glucosidic linkages in polysaccharides containing three or more (1-&gt;4)-alpha-linked D-glucose units.</text>
        <dbReference type="EC" id="3.2.1.1"/>
    </reaction>
</comment>
<dbReference type="STRING" id="105785.A0A2J7Q073"/>
<evidence type="ECO:0000259" key="4">
    <source>
        <dbReference type="SMART" id="SM00632"/>
    </source>
</evidence>
<evidence type="ECO:0000313" key="5">
    <source>
        <dbReference type="EMBL" id="PNF21982.1"/>
    </source>
</evidence>
<gene>
    <name evidence="5" type="ORF">B7P43_G17813</name>
</gene>
<sequence>MNITSIEGTGIITQPVGCDLFIGQLTLPASHQFECKADWDGPGIVVPQAPALLLPEEVSYVKQHRELLEDVWDAREDSRKGPTAVTAPMTMPQLQQQVETKILPRKWICSGIVAGSTAAFCPLARGLGGEAVKRGEYTSLGRGTEFNYGTYFGKDLPKLDAGTFMSWPYGIQKRHVQLLFLQRSSPAINADGTCGNDWTCERLWRQIYNMARFTNLVQRTSVTNWWDNGSQQIAYTRGNLDFIAFNDQYNTDLNQTIQTSLPGGTYCDVISGEKQGNFCIGKTATVEPDGRAFIQLPASEDDGVLAITVEVGAYKQFALTYINRPSDSRIPKLFNLRPIISVAYLTTFTKRMLNRTSRQSRRRFGVEIYDQRTVTPELFLVFLSPFMKMAK</sequence>